<protein>
    <recommendedName>
        <fullName evidence="3">HEAT repeat domain-containing protein</fullName>
    </recommendedName>
</protein>
<accession>A0A5C4KXH6</accession>
<evidence type="ECO:0000313" key="2">
    <source>
        <dbReference type="Proteomes" id="UP000306272"/>
    </source>
</evidence>
<proteinExistence type="predicted"/>
<name>A0A5C4KXH6_PSEJE</name>
<dbReference type="AlphaFoldDB" id="A0A5C4KXH6"/>
<sequence>MWKVLLQRLTGKTSTTAKTERSVDPVDPVDPPEVLPVRDWKWLVMSWDGFHREAGLRQIRSSQSTERLASIIVRLNDWVPQVRAAARDAFADYLTPEYGPWLIAKTPAILALEQRRREDHGATIQKLEALLATPECLAQTTAAFETSRGACTRLFFRVLAQTKRADELEAFLVASLHHADFSVRRAALGRAMALPLESAQKAIAYGLASNSSILRRLSFLQAIELQTDRTRLIEDFLTDPSSAARSTALWAARKYGVDPLQVLQAQLAGEIPATKARWLGVLGLAQSLGMAIPQGWMNAALSQNSGEVRALVLSLEGEGRPDLLIAAIADPSRPVFEAGVRGLRPQPWKVIESAFSAQLETLWPALSASRRQALLELMPKWTQAGYLLQQLSRTPAEPSVLEQLRAWVYGQTYSITDRETSESERARVVAKLTALEKDGVLPTGSVARLT</sequence>
<evidence type="ECO:0000313" key="1">
    <source>
        <dbReference type="EMBL" id="TNB95518.1"/>
    </source>
</evidence>
<reference evidence="1" key="1">
    <citation type="submission" date="2019-06" db="EMBL/GenBank/DDBJ databases">
        <title>Pseudomonas-derived Butenolides : (Bio)synthesis of Styrolides.</title>
        <authorList>
            <person name="Klapper M."/>
            <person name="Chowdhury S."/>
            <person name="Stallforth P."/>
        </authorList>
    </citation>
    <scope>NUCLEOTIDE SEQUENCE [LARGE SCALE GENOMIC DNA]</scope>
    <source>
        <strain evidence="1">EC-S101</strain>
    </source>
</reference>
<dbReference type="EMBL" id="VDDB01000011">
    <property type="protein sequence ID" value="TNB95518.1"/>
    <property type="molecule type" value="Genomic_DNA"/>
</dbReference>
<dbReference type="RefSeq" id="WP_139054620.1">
    <property type="nucleotide sequence ID" value="NZ_VDDB01000011.1"/>
</dbReference>
<organism evidence="1 2">
    <name type="scientific">Pseudomonas jessenii</name>
    <dbReference type="NCBI Taxonomy" id="77298"/>
    <lineage>
        <taxon>Bacteria</taxon>
        <taxon>Pseudomonadati</taxon>
        <taxon>Pseudomonadota</taxon>
        <taxon>Gammaproteobacteria</taxon>
        <taxon>Pseudomonadales</taxon>
        <taxon>Pseudomonadaceae</taxon>
        <taxon>Pseudomonas</taxon>
    </lineage>
</organism>
<comment type="caution">
    <text evidence="1">The sequence shown here is derived from an EMBL/GenBank/DDBJ whole genome shotgun (WGS) entry which is preliminary data.</text>
</comment>
<gene>
    <name evidence="1" type="ORF">FHG55_13345</name>
</gene>
<evidence type="ECO:0008006" key="3">
    <source>
        <dbReference type="Google" id="ProtNLM"/>
    </source>
</evidence>
<keyword evidence="2" id="KW-1185">Reference proteome</keyword>
<dbReference type="Proteomes" id="UP000306272">
    <property type="component" value="Unassembled WGS sequence"/>
</dbReference>